<dbReference type="EMBL" id="MTYJ01000697">
    <property type="protein sequence ID" value="OWA55364.1"/>
    <property type="molecule type" value="Genomic_DNA"/>
</dbReference>
<evidence type="ECO:0000256" key="1">
    <source>
        <dbReference type="SAM" id="MobiDB-lite"/>
    </source>
</evidence>
<proteinExistence type="predicted"/>
<protein>
    <submittedName>
        <fullName evidence="2">Uncharacterized protein</fullName>
    </submittedName>
</protein>
<evidence type="ECO:0000313" key="2">
    <source>
        <dbReference type="EMBL" id="OWA55364.1"/>
    </source>
</evidence>
<name>A0A9X6NLG0_HYPEX</name>
<feature type="region of interest" description="Disordered" evidence="1">
    <location>
        <begin position="49"/>
        <end position="70"/>
    </location>
</feature>
<feature type="region of interest" description="Disordered" evidence="1">
    <location>
        <begin position="153"/>
        <end position="196"/>
    </location>
</feature>
<evidence type="ECO:0000313" key="3">
    <source>
        <dbReference type="Proteomes" id="UP000192578"/>
    </source>
</evidence>
<dbReference type="AlphaFoldDB" id="A0A9X6NLG0"/>
<gene>
    <name evidence="2" type="ORF">BV898_19748</name>
</gene>
<sequence length="216" mass="24009">MDEQELEVCTRAMAFLPRWVGPEAASVTDVRGRRDSRCIWRVPTENARQMRRTVRPSAGNSSTVGEIGQPSAERSIVGELVKTVAERFQPSANCSTVWAPIWFQPSANGHTVGQEWSTVGRIWSTSANGFKRTCCEWSKPVGRQTRSLGDMVSTLGDKSGRVRTNGSNRRRTGQRRRTVDPSANGTSERSGEKAMLDSAEVRARLQVVWLHSDYAI</sequence>
<dbReference type="Proteomes" id="UP000192578">
    <property type="component" value="Unassembled WGS sequence"/>
</dbReference>
<accession>A0A9X6NLG0</accession>
<comment type="caution">
    <text evidence="2">The sequence shown here is derived from an EMBL/GenBank/DDBJ whole genome shotgun (WGS) entry which is preliminary data.</text>
</comment>
<organism evidence="2 3">
    <name type="scientific">Hypsibius exemplaris</name>
    <name type="common">Freshwater tardigrade</name>
    <dbReference type="NCBI Taxonomy" id="2072580"/>
    <lineage>
        <taxon>Eukaryota</taxon>
        <taxon>Metazoa</taxon>
        <taxon>Ecdysozoa</taxon>
        <taxon>Tardigrada</taxon>
        <taxon>Eutardigrada</taxon>
        <taxon>Parachela</taxon>
        <taxon>Hypsibioidea</taxon>
        <taxon>Hypsibiidae</taxon>
        <taxon>Hypsibius</taxon>
    </lineage>
</organism>
<keyword evidence="3" id="KW-1185">Reference proteome</keyword>
<reference evidence="3" key="1">
    <citation type="submission" date="2017-01" db="EMBL/GenBank/DDBJ databases">
        <title>Comparative genomics of anhydrobiosis in the tardigrade Hypsibius dujardini.</title>
        <authorList>
            <person name="Yoshida Y."/>
            <person name="Koutsovoulos G."/>
            <person name="Laetsch D."/>
            <person name="Stevens L."/>
            <person name="Kumar S."/>
            <person name="Horikawa D."/>
            <person name="Ishino K."/>
            <person name="Komine S."/>
            <person name="Tomita M."/>
            <person name="Blaxter M."/>
            <person name="Arakawa K."/>
        </authorList>
    </citation>
    <scope>NUCLEOTIDE SEQUENCE [LARGE SCALE GENOMIC DNA]</scope>
    <source>
        <strain evidence="3">Z151</strain>
    </source>
</reference>